<reference evidence="2" key="2">
    <citation type="submission" date="2025-08" db="UniProtKB">
        <authorList>
            <consortium name="RefSeq"/>
        </authorList>
    </citation>
    <scope>IDENTIFICATION</scope>
    <source>
        <tissue evidence="2">Leaf</tissue>
    </source>
</reference>
<protein>
    <submittedName>
        <fullName evidence="2">Peroxidase 48 isoform X3</fullName>
    </submittedName>
</protein>
<evidence type="ECO:0000313" key="2">
    <source>
        <dbReference type="RefSeq" id="XP_075105991.1"/>
    </source>
</evidence>
<evidence type="ECO:0000313" key="1">
    <source>
        <dbReference type="Proteomes" id="UP000790787"/>
    </source>
</evidence>
<organism evidence="1 2">
    <name type="scientific">Nicotiana tabacum</name>
    <name type="common">Common tobacco</name>
    <dbReference type="NCBI Taxonomy" id="4097"/>
    <lineage>
        <taxon>Eukaryota</taxon>
        <taxon>Viridiplantae</taxon>
        <taxon>Streptophyta</taxon>
        <taxon>Embryophyta</taxon>
        <taxon>Tracheophyta</taxon>
        <taxon>Spermatophyta</taxon>
        <taxon>Magnoliopsida</taxon>
        <taxon>eudicotyledons</taxon>
        <taxon>Gunneridae</taxon>
        <taxon>Pentapetalae</taxon>
        <taxon>asterids</taxon>
        <taxon>lamiids</taxon>
        <taxon>Solanales</taxon>
        <taxon>Solanaceae</taxon>
        <taxon>Nicotianoideae</taxon>
        <taxon>Nicotianeae</taxon>
        <taxon>Nicotiana</taxon>
    </lineage>
</organism>
<proteinExistence type="predicted"/>
<dbReference type="RefSeq" id="XP_075105991.1">
    <property type="nucleotide sequence ID" value="XM_075249890.1"/>
</dbReference>
<dbReference type="Proteomes" id="UP000790787">
    <property type="component" value="Chromosome 3"/>
</dbReference>
<gene>
    <name evidence="2" type="primary">LOC107829648</name>
</gene>
<keyword evidence="2" id="KW-0560">Oxidoreductase</keyword>
<reference evidence="1" key="1">
    <citation type="journal article" date="2014" name="Nat. Commun.">
        <title>The tobacco genome sequence and its comparison with those of tomato and potato.</title>
        <authorList>
            <person name="Sierro N."/>
            <person name="Battey J.N."/>
            <person name="Ouadi S."/>
            <person name="Bakaher N."/>
            <person name="Bovet L."/>
            <person name="Willig A."/>
            <person name="Goepfert S."/>
            <person name="Peitsch M.C."/>
            <person name="Ivanov N.V."/>
        </authorList>
    </citation>
    <scope>NUCLEOTIDE SEQUENCE [LARGE SCALE GENOMIC DNA]</scope>
</reference>
<keyword evidence="2" id="KW-0575">Peroxidase</keyword>
<accession>A0AC58U937</accession>
<sequence>MLNKNWALMAVFSFLVACIVTTMAAHAEIALGSASRLSMPLRYGYYDEKCEDIEKIVGSTMQRIVQLQHNVPAQLLRLLFHDCFIRFSVLLIFQGCDASVLLADSNENGTVEREAIPNRTLKGFDIIDMIKDEIEEECPRIVSCSDILVLATRDGIVLAGGLYYPVLMGRRDSKESFFDETMAEIPRPNGNITETLRLFSLRGFDERETVALLGGHNIGKIGCEFIQLRFSNFMGTAIPSGFLEELMQKCPDDNSTITKMFNEHTARGLSESAMSYSQGLSALSSFGTSFDNHYYKTLMRGRGLLFADQQLMANEKTAAVVMDYALDEGTKFRTEFAHAMDKLSNIGVLTGFQEEVRHSCSHLNSDQ</sequence>
<keyword evidence="1" id="KW-1185">Reference proteome</keyword>
<name>A0AC58U937_TOBAC</name>